<evidence type="ECO:0000313" key="2">
    <source>
        <dbReference type="EMBL" id="KAJ8349994.1"/>
    </source>
</evidence>
<comment type="caution">
    <text evidence="2">The sequence shown here is derived from an EMBL/GenBank/DDBJ whole genome shotgun (WGS) entry which is preliminary data.</text>
</comment>
<feature type="region of interest" description="Disordered" evidence="1">
    <location>
        <begin position="1"/>
        <end position="34"/>
    </location>
</feature>
<name>A0A9Q1F2W0_SYNKA</name>
<dbReference type="AlphaFoldDB" id="A0A9Q1F2W0"/>
<evidence type="ECO:0000256" key="1">
    <source>
        <dbReference type="SAM" id="MobiDB-lite"/>
    </source>
</evidence>
<sequence length="125" mass="13502">MAIYSGIPASKHAEKDTGRRLATARHDRNNPELCRASGPTLHICNAARPAVRLSLPSPPKAASATPVFPSRPDSSASQRTERMHGFSGTGAFSGEQRFFTALRKPFLSVPFECLLTPGNLRNDSL</sequence>
<feature type="compositionally biased region" description="Basic and acidic residues" evidence="1">
    <location>
        <begin position="11"/>
        <end position="30"/>
    </location>
</feature>
<feature type="region of interest" description="Disordered" evidence="1">
    <location>
        <begin position="55"/>
        <end position="89"/>
    </location>
</feature>
<gene>
    <name evidence="2" type="ORF">SKAU_G00251240</name>
</gene>
<evidence type="ECO:0000313" key="3">
    <source>
        <dbReference type="Proteomes" id="UP001152622"/>
    </source>
</evidence>
<proteinExistence type="predicted"/>
<dbReference type="Proteomes" id="UP001152622">
    <property type="component" value="Chromosome 9"/>
</dbReference>
<reference evidence="2" key="1">
    <citation type="journal article" date="2023" name="Science">
        <title>Genome structures resolve the early diversification of teleost fishes.</title>
        <authorList>
            <person name="Parey E."/>
            <person name="Louis A."/>
            <person name="Montfort J."/>
            <person name="Bouchez O."/>
            <person name="Roques C."/>
            <person name="Iampietro C."/>
            <person name="Lluch J."/>
            <person name="Castinel A."/>
            <person name="Donnadieu C."/>
            <person name="Desvignes T."/>
            <person name="Floi Bucao C."/>
            <person name="Jouanno E."/>
            <person name="Wen M."/>
            <person name="Mejri S."/>
            <person name="Dirks R."/>
            <person name="Jansen H."/>
            <person name="Henkel C."/>
            <person name="Chen W.J."/>
            <person name="Zahm M."/>
            <person name="Cabau C."/>
            <person name="Klopp C."/>
            <person name="Thompson A.W."/>
            <person name="Robinson-Rechavi M."/>
            <person name="Braasch I."/>
            <person name="Lecointre G."/>
            <person name="Bobe J."/>
            <person name="Postlethwait J.H."/>
            <person name="Berthelot C."/>
            <person name="Roest Crollius H."/>
            <person name="Guiguen Y."/>
        </authorList>
    </citation>
    <scope>NUCLEOTIDE SEQUENCE</scope>
    <source>
        <strain evidence="2">WJC10195</strain>
    </source>
</reference>
<accession>A0A9Q1F2W0</accession>
<protein>
    <submittedName>
        <fullName evidence="2">Uncharacterized protein</fullName>
    </submittedName>
</protein>
<dbReference type="EMBL" id="JAINUF010000009">
    <property type="protein sequence ID" value="KAJ8349994.1"/>
    <property type="molecule type" value="Genomic_DNA"/>
</dbReference>
<keyword evidence="3" id="KW-1185">Reference proteome</keyword>
<organism evidence="2 3">
    <name type="scientific">Synaphobranchus kaupii</name>
    <name type="common">Kaup's arrowtooth eel</name>
    <dbReference type="NCBI Taxonomy" id="118154"/>
    <lineage>
        <taxon>Eukaryota</taxon>
        <taxon>Metazoa</taxon>
        <taxon>Chordata</taxon>
        <taxon>Craniata</taxon>
        <taxon>Vertebrata</taxon>
        <taxon>Euteleostomi</taxon>
        <taxon>Actinopterygii</taxon>
        <taxon>Neopterygii</taxon>
        <taxon>Teleostei</taxon>
        <taxon>Anguilliformes</taxon>
        <taxon>Synaphobranchidae</taxon>
        <taxon>Synaphobranchus</taxon>
    </lineage>
</organism>